<sequence>MTGDVLVFGSLNVDLVCRVERIASPGETVLGPTYERLFGGKGANQAVAAARATSSEVSVRMAGAVGADELGDAVLANLKTHRIDVTAVTRASEATGAAFISIDAEGENAITVASGANRTLSADRLEGMPHGEGTVLLLQMETPHAASIEAARSIKAGGGTVVLNLAPVPARPAPAFIRALCDPVDWLIVNEIELSAAGQAIGIADGSLRDRASRLSDALSLGVIATLGARGVVVAEPGAEPFTQAALDISVEDTTGAGDTFCGVFAAGLAEGLDVRLAVRRAAIAASLACRRLGAQTAMPTRGEIETFIDLQ</sequence>
<feature type="binding site" evidence="9">
    <location>
        <begin position="226"/>
        <end position="231"/>
    </location>
    <ligand>
        <name>ATP</name>
        <dbReference type="ChEBI" id="CHEBI:30616"/>
    </ligand>
</feature>
<comment type="catalytic activity">
    <reaction evidence="9">
        <text>D-ribose + ATP = D-ribose 5-phosphate + ADP + H(+)</text>
        <dbReference type="Rhea" id="RHEA:13697"/>
        <dbReference type="ChEBI" id="CHEBI:15378"/>
        <dbReference type="ChEBI" id="CHEBI:30616"/>
        <dbReference type="ChEBI" id="CHEBI:47013"/>
        <dbReference type="ChEBI" id="CHEBI:78346"/>
        <dbReference type="ChEBI" id="CHEBI:456216"/>
        <dbReference type="EC" id="2.7.1.15"/>
    </reaction>
</comment>
<protein>
    <recommendedName>
        <fullName evidence="9">Ribokinase</fullName>
        <shortName evidence="9">RK</shortName>
        <ecNumber evidence="9">2.7.1.15</ecNumber>
    </recommendedName>
</protein>
<feature type="active site" description="Proton acceptor" evidence="9">
    <location>
        <position position="259"/>
    </location>
</feature>
<feature type="binding site" evidence="9">
    <location>
        <position position="294"/>
    </location>
    <ligand>
        <name>K(+)</name>
        <dbReference type="ChEBI" id="CHEBI:29103"/>
    </ligand>
</feature>
<evidence type="ECO:0000256" key="8">
    <source>
        <dbReference type="ARBA" id="ARBA00023277"/>
    </source>
</evidence>
<evidence type="ECO:0000256" key="2">
    <source>
        <dbReference type="ARBA" id="ARBA00022723"/>
    </source>
</evidence>
<comment type="pathway">
    <text evidence="9">Carbohydrate metabolism; D-ribose degradation; D-ribose 5-phosphate from beta-D-ribopyranose: step 2/2.</text>
</comment>
<evidence type="ECO:0000256" key="7">
    <source>
        <dbReference type="ARBA" id="ARBA00022958"/>
    </source>
</evidence>
<dbReference type="PRINTS" id="PR00990">
    <property type="entry name" value="RIBOKINASE"/>
</dbReference>
<keyword evidence="9" id="KW-0963">Cytoplasm</keyword>
<evidence type="ECO:0000256" key="6">
    <source>
        <dbReference type="ARBA" id="ARBA00022842"/>
    </source>
</evidence>
<keyword evidence="1 9" id="KW-0808">Transferase</keyword>
<feature type="domain" description="Carbohydrate kinase PfkB" evidence="10">
    <location>
        <begin position="4"/>
        <end position="302"/>
    </location>
</feature>
<keyword evidence="8 9" id="KW-0119">Carbohydrate metabolism</keyword>
<comment type="activity regulation">
    <text evidence="9">Activated by a monovalent cation that binds near, but not in, the active site. The most likely occupant of the site in vivo is potassium. Ion binding induces a conformational change that may alter substrate affinity.</text>
</comment>
<feature type="binding site" evidence="9">
    <location>
        <position position="141"/>
    </location>
    <ligand>
        <name>substrate</name>
    </ligand>
</feature>
<feature type="binding site" evidence="9">
    <location>
        <position position="255"/>
    </location>
    <ligand>
        <name>K(+)</name>
        <dbReference type="ChEBI" id="CHEBI:29103"/>
    </ligand>
</feature>
<comment type="caution">
    <text evidence="11">The sequence shown here is derived from an EMBL/GenBank/DDBJ whole genome shotgun (WGS) entry which is preliminary data.</text>
</comment>
<feature type="binding site" evidence="9">
    <location>
        <begin position="40"/>
        <end position="44"/>
    </location>
    <ligand>
        <name>substrate</name>
    </ligand>
</feature>
<feature type="binding site" evidence="9">
    <location>
        <begin position="258"/>
        <end position="259"/>
    </location>
    <ligand>
        <name>ATP</name>
        <dbReference type="ChEBI" id="CHEBI:30616"/>
    </ligand>
</feature>
<dbReference type="InterPro" id="IPR011877">
    <property type="entry name" value="Ribokinase"/>
</dbReference>
<dbReference type="PANTHER" id="PTHR10584">
    <property type="entry name" value="SUGAR KINASE"/>
    <property type="match status" value="1"/>
</dbReference>
<keyword evidence="6 9" id="KW-0460">Magnesium</keyword>
<keyword evidence="4 9" id="KW-0418">Kinase</keyword>
<keyword evidence="12" id="KW-1185">Reference proteome</keyword>
<feature type="binding site" evidence="9">
    <location>
        <position position="289"/>
    </location>
    <ligand>
        <name>K(+)</name>
        <dbReference type="ChEBI" id="CHEBI:29103"/>
    </ligand>
</feature>
<evidence type="ECO:0000256" key="9">
    <source>
        <dbReference type="HAMAP-Rule" id="MF_01987"/>
    </source>
</evidence>
<dbReference type="Proteomes" id="UP001294412">
    <property type="component" value="Unassembled WGS sequence"/>
</dbReference>
<organism evidence="11 12">
    <name type="scientific">Fulvimarina uroteuthidis</name>
    <dbReference type="NCBI Taxonomy" id="3098149"/>
    <lineage>
        <taxon>Bacteria</taxon>
        <taxon>Pseudomonadati</taxon>
        <taxon>Pseudomonadota</taxon>
        <taxon>Alphaproteobacteria</taxon>
        <taxon>Hyphomicrobiales</taxon>
        <taxon>Aurantimonadaceae</taxon>
        <taxon>Fulvimarina</taxon>
    </lineage>
</organism>
<comment type="subunit">
    <text evidence="9">Homodimer.</text>
</comment>
<dbReference type="InterPro" id="IPR002139">
    <property type="entry name" value="Ribo/fructo_kinase"/>
</dbReference>
<keyword evidence="2 9" id="KW-0479">Metal-binding</keyword>
<dbReference type="EMBL" id="JAXLPB010000005">
    <property type="protein sequence ID" value="MDY8110434.1"/>
    <property type="molecule type" value="Genomic_DNA"/>
</dbReference>
<evidence type="ECO:0000313" key="12">
    <source>
        <dbReference type="Proteomes" id="UP001294412"/>
    </source>
</evidence>
<feature type="binding site" evidence="9">
    <location>
        <position position="253"/>
    </location>
    <ligand>
        <name>K(+)</name>
        <dbReference type="ChEBI" id="CHEBI:29103"/>
    </ligand>
</feature>
<dbReference type="EC" id="2.7.1.15" evidence="9"/>
<keyword evidence="7 9" id="KW-0630">Potassium</keyword>
<comment type="subcellular location">
    <subcellularLocation>
        <location evidence="9">Cytoplasm</location>
    </subcellularLocation>
</comment>
<evidence type="ECO:0000259" key="10">
    <source>
        <dbReference type="Pfam" id="PF00294"/>
    </source>
</evidence>
<proteinExistence type="inferred from homology"/>
<feature type="binding site" evidence="9">
    <location>
        <position position="259"/>
    </location>
    <ligand>
        <name>substrate</name>
    </ligand>
</feature>
<name>A0ABU5I4X9_9HYPH</name>
<dbReference type="Pfam" id="PF00294">
    <property type="entry name" value="PfkB"/>
    <property type="match status" value="1"/>
</dbReference>
<feature type="binding site" evidence="9">
    <location>
        <position position="292"/>
    </location>
    <ligand>
        <name>K(+)</name>
        <dbReference type="ChEBI" id="CHEBI:29103"/>
    </ligand>
</feature>
<feature type="binding site" evidence="9">
    <location>
        <position position="190"/>
    </location>
    <ligand>
        <name>ATP</name>
        <dbReference type="ChEBI" id="CHEBI:30616"/>
    </ligand>
</feature>
<comment type="caution">
    <text evidence="9">Lacks conserved residue(s) required for the propagation of feature annotation.</text>
</comment>
<dbReference type="RefSeq" id="WP_322188023.1">
    <property type="nucleotide sequence ID" value="NZ_JAXLPB010000005.1"/>
</dbReference>
<keyword evidence="3 9" id="KW-0547">Nucleotide-binding</keyword>
<evidence type="ECO:0000313" key="11">
    <source>
        <dbReference type="EMBL" id="MDY8110434.1"/>
    </source>
</evidence>
<dbReference type="InterPro" id="IPR029056">
    <property type="entry name" value="Ribokinase-like"/>
</dbReference>
<comment type="cofactor">
    <cofactor evidence="9">
        <name>Mg(2+)</name>
        <dbReference type="ChEBI" id="CHEBI:18420"/>
    </cofactor>
    <text evidence="9">Requires a divalent cation, most likely magnesium in vivo, as an electrophilic catalyst to aid phosphoryl group transfer. It is the chelate of the metal and the nucleotide that is the actual substrate.</text>
</comment>
<dbReference type="PANTHER" id="PTHR10584:SF166">
    <property type="entry name" value="RIBOKINASE"/>
    <property type="match status" value="1"/>
</dbReference>
<feature type="binding site" evidence="9">
    <location>
        <begin position="12"/>
        <end position="14"/>
    </location>
    <ligand>
        <name>substrate</name>
    </ligand>
</feature>
<accession>A0ABU5I4X9</accession>
<dbReference type="SUPFAM" id="SSF53613">
    <property type="entry name" value="Ribokinase-like"/>
    <property type="match status" value="1"/>
</dbReference>
<evidence type="ECO:0000256" key="3">
    <source>
        <dbReference type="ARBA" id="ARBA00022741"/>
    </source>
</evidence>
<dbReference type="InterPro" id="IPR011611">
    <property type="entry name" value="PfkB_dom"/>
</dbReference>
<keyword evidence="5 9" id="KW-0067">ATP-binding</keyword>
<comment type="function">
    <text evidence="9">Catalyzes the phosphorylation of ribose at O-5 in a reaction requiring ATP and magnesium. The resulting D-ribose-5-phosphate can then be used either for sythesis of nucleotides, histidine, and tryptophan, or as a component of the pentose phosphate pathway.</text>
</comment>
<dbReference type="HAMAP" id="MF_01987">
    <property type="entry name" value="Ribokinase"/>
    <property type="match status" value="1"/>
</dbReference>
<evidence type="ECO:0000256" key="4">
    <source>
        <dbReference type="ARBA" id="ARBA00022777"/>
    </source>
</evidence>
<comment type="similarity">
    <text evidence="9">Belongs to the carbohydrate kinase PfkB family. Ribokinase subfamily.</text>
</comment>
<dbReference type="CDD" id="cd01174">
    <property type="entry name" value="ribokinase"/>
    <property type="match status" value="1"/>
</dbReference>
<gene>
    <name evidence="9" type="primary">rbsK</name>
    <name evidence="11" type="ORF">U0C82_14930</name>
</gene>
<dbReference type="Gene3D" id="3.40.1190.20">
    <property type="match status" value="1"/>
</dbReference>
<evidence type="ECO:0000256" key="5">
    <source>
        <dbReference type="ARBA" id="ARBA00022840"/>
    </source>
</evidence>
<evidence type="ECO:0000256" key="1">
    <source>
        <dbReference type="ARBA" id="ARBA00022679"/>
    </source>
</evidence>
<dbReference type="GO" id="GO:0004747">
    <property type="term" value="F:ribokinase activity"/>
    <property type="evidence" value="ECO:0007669"/>
    <property type="project" value="UniProtKB-EC"/>
</dbReference>
<reference evidence="11 12" key="1">
    <citation type="submission" date="2023-12" db="EMBL/GenBank/DDBJ databases">
        <title>Description of Novel Strain Fulvimarina sp. 2208YS6-2-32 isolated from Uroteuthis (Photololigo) edulis.</title>
        <authorList>
            <person name="Park J.-S."/>
        </authorList>
    </citation>
    <scope>NUCLEOTIDE SEQUENCE [LARGE SCALE GENOMIC DNA]</scope>
    <source>
        <strain evidence="11 12">2208YS6-2-32</strain>
    </source>
</reference>